<feature type="region of interest" description="Disordered" evidence="1">
    <location>
        <begin position="1"/>
        <end position="22"/>
    </location>
</feature>
<keyword evidence="3" id="KW-1185">Reference proteome</keyword>
<dbReference type="EMBL" id="BMAU01021383">
    <property type="protein sequence ID" value="GFY28251.1"/>
    <property type="molecule type" value="Genomic_DNA"/>
</dbReference>
<sequence length="184" mass="20325">MEHESLPLHGGSLVVPGSETTSSRPLGYRNHSMCLRLLLAKKHGMLARTGVVPEGFCVLKEEVCLTPESVAREGDGLLLFLFSAKLCWGEETEYLRRETEGIQIHQAWSGTVSPGDISHKETRFERTENGTVCYSENDGGGETKLLNSRGSEGTTNGGPTRWERVRAEPQLCFSLSLQTRELDC</sequence>
<gene>
    <name evidence="2" type="ORF">TNCV_4395851</name>
</gene>
<accession>A0A8X6W5I7</accession>
<organism evidence="2 3">
    <name type="scientific">Trichonephila clavipes</name>
    <name type="common">Golden silk orbweaver</name>
    <name type="synonym">Nephila clavipes</name>
    <dbReference type="NCBI Taxonomy" id="2585209"/>
    <lineage>
        <taxon>Eukaryota</taxon>
        <taxon>Metazoa</taxon>
        <taxon>Ecdysozoa</taxon>
        <taxon>Arthropoda</taxon>
        <taxon>Chelicerata</taxon>
        <taxon>Arachnida</taxon>
        <taxon>Araneae</taxon>
        <taxon>Araneomorphae</taxon>
        <taxon>Entelegynae</taxon>
        <taxon>Araneoidea</taxon>
        <taxon>Nephilidae</taxon>
        <taxon>Trichonephila</taxon>
    </lineage>
</organism>
<evidence type="ECO:0000313" key="2">
    <source>
        <dbReference type="EMBL" id="GFY28251.1"/>
    </source>
</evidence>
<proteinExistence type="predicted"/>
<name>A0A8X6W5I7_TRICX</name>
<evidence type="ECO:0000313" key="3">
    <source>
        <dbReference type="Proteomes" id="UP000887159"/>
    </source>
</evidence>
<dbReference type="AlphaFoldDB" id="A0A8X6W5I7"/>
<evidence type="ECO:0000256" key="1">
    <source>
        <dbReference type="SAM" id="MobiDB-lite"/>
    </source>
</evidence>
<protein>
    <submittedName>
        <fullName evidence="2">Uncharacterized protein</fullName>
    </submittedName>
</protein>
<reference evidence="2" key="1">
    <citation type="submission" date="2020-08" db="EMBL/GenBank/DDBJ databases">
        <title>Multicomponent nature underlies the extraordinary mechanical properties of spider dragline silk.</title>
        <authorList>
            <person name="Kono N."/>
            <person name="Nakamura H."/>
            <person name="Mori M."/>
            <person name="Yoshida Y."/>
            <person name="Ohtoshi R."/>
            <person name="Malay A.D."/>
            <person name="Moran D.A.P."/>
            <person name="Tomita M."/>
            <person name="Numata K."/>
            <person name="Arakawa K."/>
        </authorList>
    </citation>
    <scope>NUCLEOTIDE SEQUENCE</scope>
</reference>
<feature type="compositionally biased region" description="Polar residues" evidence="1">
    <location>
        <begin position="145"/>
        <end position="158"/>
    </location>
</feature>
<dbReference type="Proteomes" id="UP000887159">
    <property type="component" value="Unassembled WGS sequence"/>
</dbReference>
<comment type="caution">
    <text evidence="2">The sequence shown here is derived from an EMBL/GenBank/DDBJ whole genome shotgun (WGS) entry which is preliminary data.</text>
</comment>
<feature type="region of interest" description="Disordered" evidence="1">
    <location>
        <begin position="139"/>
        <end position="161"/>
    </location>
</feature>